<dbReference type="RefSeq" id="WP_058899429.1">
    <property type="nucleotide sequence ID" value="NZ_CP013068.1"/>
</dbReference>
<gene>
    <name evidence="4" type="ORF">APZ00_15055</name>
</gene>
<name>A0A0U2W711_9HYPH</name>
<keyword evidence="5" id="KW-1185">Reference proteome</keyword>
<accession>A0A0U2W711</accession>
<evidence type="ECO:0000313" key="5">
    <source>
        <dbReference type="Proteomes" id="UP000064921"/>
    </source>
</evidence>
<dbReference type="Pfam" id="PF20072">
    <property type="entry name" value="DUF6468"/>
    <property type="match status" value="1"/>
</dbReference>
<dbReference type="STRING" id="121719.APZ00_15055"/>
<keyword evidence="2" id="KW-0472">Membrane</keyword>
<feature type="compositionally biased region" description="Pro residues" evidence="1">
    <location>
        <begin position="171"/>
        <end position="181"/>
    </location>
</feature>
<evidence type="ECO:0000256" key="2">
    <source>
        <dbReference type="SAM" id="Phobius"/>
    </source>
</evidence>
<feature type="region of interest" description="Disordered" evidence="1">
    <location>
        <begin position="110"/>
        <end position="209"/>
    </location>
</feature>
<evidence type="ECO:0000313" key="4">
    <source>
        <dbReference type="EMBL" id="ALV28218.1"/>
    </source>
</evidence>
<organism evidence="4 5">
    <name type="scientific">Pannonibacter phragmitetus</name>
    <dbReference type="NCBI Taxonomy" id="121719"/>
    <lineage>
        <taxon>Bacteria</taxon>
        <taxon>Pseudomonadati</taxon>
        <taxon>Pseudomonadota</taxon>
        <taxon>Alphaproteobacteria</taxon>
        <taxon>Hyphomicrobiales</taxon>
        <taxon>Stappiaceae</taxon>
        <taxon>Pannonibacter</taxon>
    </lineage>
</organism>
<dbReference type="Proteomes" id="UP000064921">
    <property type="component" value="Chromosome"/>
</dbReference>
<feature type="compositionally biased region" description="Pro residues" evidence="1">
    <location>
        <begin position="191"/>
        <end position="200"/>
    </location>
</feature>
<sequence length="231" mass="24303">MTSLPLGMLIEALVAVLLLVTIGYCWILNRRLQRLRADEETLRATISELITATEIAERAILGLKATANDADKTLGTRLTQAEHLSKLLAGQLGEGEAVLTRISQIAEAARTAHTAEDARRAAEEEARQRAQAQAHAQAQAQAEADARRLAAAQQAAAPAYQQAPQGYVAPQPAPRPAPPAAPYAGAYRPSAPAPAAPAPSPSVSARDIRAAAAEATARLERFRKKSGEAAA</sequence>
<dbReference type="KEGG" id="pphr:APZ00_15055"/>
<dbReference type="AlphaFoldDB" id="A0A0U2W711"/>
<dbReference type="EMBL" id="CP013068">
    <property type="protein sequence ID" value="ALV28218.1"/>
    <property type="molecule type" value="Genomic_DNA"/>
</dbReference>
<feature type="domain" description="DUF6468" evidence="3">
    <location>
        <begin position="35"/>
        <end position="110"/>
    </location>
</feature>
<feature type="compositionally biased region" description="Basic and acidic residues" evidence="1">
    <location>
        <begin position="113"/>
        <end position="128"/>
    </location>
</feature>
<proteinExistence type="predicted"/>
<dbReference type="InterPro" id="IPR045531">
    <property type="entry name" value="DUF6468"/>
</dbReference>
<keyword evidence="2" id="KW-0812">Transmembrane</keyword>
<evidence type="ECO:0000256" key="1">
    <source>
        <dbReference type="SAM" id="MobiDB-lite"/>
    </source>
</evidence>
<evidence type="ECO:0000259" key="3">
    <source>
        <dbReference type="Pfam" id="PF20072"/>
    </source>
</evidence>
<protein>
    <submittedName>
        <fullName evidence="4">Chemotaxis protein</fullName>
    </submittedName>
</protein>
<feature type="compositionally biased region" description="Low complexity" evidence="1">
    <location>
        <begin position="129"/>
        <end position="170"/>
    </location>
</feature>
<feature type="transmembrane region" description="Helical" evidence="2">
    <location>
        <begin position="6"/>
        <end position="27"/>
    </location>
</feature>
<reference evidence="4 5" key="1">
    <citation type="submission" date="2015-10" db="EMBL/GenBank/DDBJ databases">
        <title>The world's first case of liver abscess caused by Pannonibacter phragmitetus.</title>
        <authorList>
            <person name="Ming D."/>
            <person name="Wang M."/>
            <person name="Zhou Y."/>
            <person name="Jiang T."/>
            <person name="Hu S."/>
        </authorList>
    </citation>
    <scope>NUCLEOTIDE SEQUENCE [LARGE SCALE GENOMIC DNA]</scope>
    <source>
        <strain evidence="4 5">31801</strain>
    </source>
</reference>
<keyword evidence="2" id="KW-1133">Transmembrane helix</keyword>